<dbReference type="Gene3D" id="3.30.160.160">
    <property type="entry name" value="YegP-like"/>
    <property type="match status" value="1"/>
</dbReference>
<gene>
    <name evidence="2" type="ORF">FRZ61_50180</name>
</gene>
<accession>A0A5J6N815</accession>
<dbReference type="Pfam" id="PF07411">
    <property type="entry name" value="DUF1508"/>
    <property type="match status" value="1"/>
</dbReference>
<organism evidence="2 3">
    <name type="scientific">Hypericibacter adhaerens</name>
    <dbReference type="NCBI Taxonomy" id="2602016"/>
    <lineage>
        <taxon>Bacteria</taxon>
        <taxon>Pseudomonadati</taxon>
        <taxon>Pseudomonadota</taxon>
        <taxon>Alphaproteobacteria</taxon>
        <taxon>Rhodospirillales</taxon>
        <taxon>Dongiaceae</taxon>
        <taxon>Hypericibacter</taxon>
    </lineage>
</organism>
<dbReference type="InterPro" id="IPR036913">
    <property type="entry name" value="YegP-like_sf"/>
</dbReference>
<sequence length="56" mass="6282">MYYQLYRDSQGYWRWRLKAGNGQIVSDSGEGYVNKADCLAGISLNKGSSNAPIYES</sequence>
<keyword evidence="3" id="KW-1185">Reference proteome</keyword>
<evidence type="ECO:0000313" key="2">
    <source>
        <dbReference type="EMBL" id="QEX25073.1"/>
    </source>
</evidence>
<dbReference type="SUPFAM" id="SSF160113">
    <property type="entry name" value="YegP-like"/>
    <property type="match status" value="1"/>
</dbReference>
<evidence type="ECO:0000259" key="1">
    <source>
        <dbReference type="Pfam" id="PF07411"/>
    </source>
</evidence>
<feature type="domain" description="DUF1508" evidence="1">
    <location>
        <begin position="8"/>
        <end position="55"/>
    </location>
</feature>
<dbReference type="KEGG" id="hadh:FRZ61_50180"/>
<reference evidence="2 3" key="1">
    <citation type="submission" date="2019-08" db="EMBL/GenBank/DDBJ databases">
        <title>Hyperibacter terrae gen. nov., sp. nov. and Hyperibacter viscosus sp. nov., two new members in the family Rhodospirillaceae isolated from the rhizosphere of Hypericum perforatum.</title>
        <authorList>
            <person name="Noviana Z."/>
        </authorList>
    </citation>
    <scope>NUCLEOTIDE SEQUENCE [LARGE SCALE GENOMIC DNA]</scope>
    <source>
        <strain evidence="2 3">R5959</strain>
    </source>
</reference>
<proteinExistence type="predicted"/>
<dbReference type="InterPro" id="IPR010879">
    <property type="entry name" value="DUF1508"/>
</dbReference>
<dbReference type="RefSeq" id="WP_151120362.1">
    <property type="nucleotide sequence ID" value="NZ_CP042582.1"/>
</dbReference>
<protein>
    <submittedName>
        <fullName evidence="2">UPF0339 protein</fullName>
    </submittedName>
</protein>
<dbReference type="EMBL" id="CP042582">
    <property type="protein sequence ID" value="QEX25073.1"/>
    <property type="molecule type" value="Genomic_DNA"/>
</dbReference>
<dbReference type="OrthoDB" id="9802792at2"/>
<dbReference type="AlphaFoldDB" id="A0A5J6N815"/>
<evidence type="ECO:0000313" key="3">
    <source>
        <dbReference type="Proteomes" id="UP000325797"/>
    </source>
</evidence>
<dbReference type="Proteomes" id="UP000325797">
    <property type="component" value="Chromosome"/>
</dbReference>
<name>A0A5J6N815_9PROT</name>